<sequence>MKRICAVYRSSRTEGMYLYVDHKEDLSRVPEDLLARFGKPERSMTLVLSAERKLARADVAKVMEEIADKGFYLQLPPQPERLNPRVVPEIDE</sequence>
<dbReference type="EMBL" id="RHGB01000009">
    <property type="protein sequence ID" value="RNL63939.1"/>
    <property type="molecule type" value="Genomic_DNA"/>
</dbReference>
<name>A0A2S4HGD5_9GAMM</name>
<dbReference type="HAMAP" id="MF_01866">
    <property type="entry name" value="UPF0745"/>
    <property type="match status" value="1"/>
</dbReference>
<dbReference type="AlphaFoldDB" id="A0A2S4HGD5"/>
<evidence type="ECO:0000259" key="2">
    <source>
        <dbReference type="PROSITE" id="PS51648"/>
    </source>
</evidence>
<dbReference type="SUPFAM" id="SSF160191">
    <property type="entry name" value="YcgL-like"/>
    <property type="match status" value="1"/>
</dbReference>
<feature type="domain" description="YcgL" evidence="2">
    <location>
        <begin position="3"/>
        <end position="87"/>
    </location>
</feature>
<proteinExistence type="inferred from homology"/>
<reference evidence="3 5" key="1">
    <citation type="submission" date="2018-01" db="EMBL/GenBank/DDBJ databases">
        <authorList>
            <person name="Yu X.-D."/>
        </authorList>
    </citation>
    <scope>NUCLEOTIDE SEQUENCE [LARGE SCALE GENOMIC DNA]</scope>
    <source>
        <strain evidence="3 5">ZX-21</strain>
    </source>
</reference>
<protein>
    <recommendedName>
        <fullName evidence="1">YcgL domain-containing protein C0068_08090</fullName>
    </recommendedName>
</protein>
<evidence type="ECO:0000313" key="4">
    <source>
        <dbReference type="EMBL" id="RNL63939.1"/>
    </source>
</evidence>
<dbReference type="PANTHER" id="PTHR38109">
    <property type="entry name" value="PROTEIN YCGL"/>
    <property type="match status" value="1"/>
</dbReference>
<dbReference type="Proteomes" id="UP000274695">
    <property type="component" value="Unassembled WGS sequence"/>
</dbReference>
<evidence type="ECO:0000313" key="5">
    <source>
        <dbReference type="Proteomes" id="UP000237222"/>
    </source>
</evidence>
<dbReference type="OrthoDB" id="7062382at2"/>
<dbReference type="InterPro" id="IPR038068">
    <property type="entry name" value="YcgL-like_sf"/>
</dbReference>
<dbReference type="EMBL" id="PQGG01000019">
    <property type="protein sequence ID" value="POP53043.1"/>
    <property type="molecule type" value="Genomic_DNA"/>
</dbReference>
<dbReference type="RefSeq" id="WP_103683984.1">
    <property type="nucleotide sequence ID" value="NZ_PQGG01000019.1"/>
</dbReference>
<comment type="caution">
    <text evidence="3">The sequence shown here is derived from an EMBL/GenBank/DDBJ whole genome shotgun (WGS) entry which is preliminary data.</text>
</comment>
<evidence type="ECO:0000313" key="3">
    <source>
        <dbReference type="EMBL" id="POP53043.1"/>
    </source>
</evidence>
<organism evidence="3 5">
    <name type="scientific">Zhongshania marina</name>
    <dbReference type="NCBI Taxonomy" id="2304603"/>
    <lineage>
        <taxon>Bacteria</taxon>
        <taxon>Pseudomonadati</taxon>
        <taxon>Pseudomonadota</taxon>
        <taxon>Gammaproteobacteria</taxon>
        <taxon>Cellvibrionales</taxon>
        <taxon>Spongiibacteraceae</taxon>
        <taxon>Zhongshania</taxon>
    </lineage>
</organism>
<dbReference type="PANTHER" id="PTHR38109:SF1">
    <property type="entry name" value="PROTEIN YCGL"/>
    <property type="match status" value="1"/>
</dbReference>
<dbReference type="InterPro" id="IPR027354">
    <property type="entry name" value="YcgL_dom"/>
</dbReference>
<dbReference type="PROSITE" id="PS51648">
    <property type="entry name" value="YCGL"/>
    <property type="match status" value="1"/>
</dbReference>
<gene>
    <name evidence="3" type="ORF">C0068_08090</name>
    <name evidence="4" type="ORF">D0911_09380</name>
</gene>
<evidence type="ECO:0000256" key="1">
    <source>
        <dbReference type="HAMAP-Rule" id="MF_01866"/>
    </source>
</evidence>
<reference evidence="4 6" key="2">
    <citation type="submission" date="2018-10" db="EMBL/GenBank/DDBJ databases">
        <title>Draft genome sequence of Zhongshania sp. DSW25-10.</title>
        <authorList>
            <person name="Oh J."/>
        </authorList>
    </citation>
    <scope>NUCLEOTIDE SEQUENCE [LARGE SCALE GENOMIC DNA]</scope>
    <source>
        <strain evidence="4 6">DSW25-10</strain>
    </source>
</reference>
<dbReference type="Gene3D" id="3.10.510.20">
    <property type="entry name" value="YcgL domain"/>
    <property type="match status" value="1"/>
</dbReference>
<keyword evidence="6" id="KW-1185">Reference proteome</keyword>
<dbReference type="Proteomes" id="UP000237222">
    <property type="component" value="Unassembled WGS sequence"/>
</dbReference>
<accession>A0A2S4HGD5</accession>
<dbReference type="Pfam" id="PF05166">
    <property type="entry name" value="YcgL"/>
    <property type="match status" value="1"/>
</dbReference>
<evidence type="ECO:0000313" key="6">
    <source>
        <dbReference type="Proteomes" id="UP000274695"/>
    </source>
</evidence>